<protein>
    <submittedName>
        <fullName evidence="2">Uncharacterized protein</fullName>
    </submittedName>
</protein>
<name>A0A5N6LQY5_9ASTR</name>
<gene>
    <name evidence="2" type="ORF">E3N88_41278</name>
</gene>
<feature type="compositionally biased region" description="Basic and acidic residues" evidence="1">
    <location>
        <begin position="274"/>
        <end position="289"/>
    </location>
</feature>
<organism evidence="2 3">
    <name type="scientific">Mikania micrantha</name>
    <name type="common">bitter vine</name>
    <dbReference type="NCBI Taxonomy" id="192012"/>
    <lineage>
        <taxon>Eukaryota</taxon>
        <taxon>Viridiplantae</taxon>
        <taxon>Streptophyta</taxon>
        <taxon>Embryophyta</taxon>
        <taxon>Tracheophyta</taxon>
        <taxon>Spermatophyta</taxon>
        <taxon>Magnoliopsida</taxon>
        <taxon>eudicotyledons</taxon>
        <taxon>Gunneridae</taxon>
        <taxon>Pentapetalae</taxon>
        <taxon>asterids</taxon>
        <taxon>campanulids</taxon>
        <taxon>Asterales</taxon>
        <taxon>Asteraceae</taxon>
        <taxon>Asteroideae</taxon>
        <taxon>Heliantheae alliance</taxon>
        <taxon>Eupatorieae</taxon>
        <taxon>Mikania</taxon>
    </lineage>
</organism>
<dbReference type="OrthoDB" id="1700723at2759"/>
<reference evidence="2 3" key="1">
    <citation type="submission" date="2019-05" db="EMBL/GenBank/DDBJ databases">
        <title>Mikania micrantha, genome provides insights into the molecular mechanism of rapid growth.</title>
        <authorList>
            <person name="Liu B."/>
        </authorList>
    </citation>
    <scope>NUCLEOTIDE SEQUENCE [LARGE SCALE GENOMIC DNA]</scope>
    <source>
        <strain evidence="2">NLD-2019</strain>
        <tissue evidence="2">Leaf</tissue>
    </source>
</reference>
<proteinExistence type="predicted"/>
<dbReference type="Proteomes" id="UP000326396">
    <property type="component" value="Linkage Group LG9"/>
</dbReference>
<keyword evidence="3" id="KW-1185">Reference proteome</keyword>
<feature type="region of interest" description="Disordered" evidence="1">
    <location>
        <begin position="110"/>
        <end position="129"/>
    </location>
</feature>
<dbReference type="AlphaFoldDB" id="A0A5N6LQY5"/>
<evidence type="ECO:0000313" key="3">
    <source>
        <dbReference type="Proteomes" id="UP000326396"/>
    </source>
</evidence>
<accession>A0A5N6LQY5</accession>
<feature type="compositionally biased region" description="Polar residues" evidence="1">
    <location>
        <begin position="72"/>
        <end position="82"/>
    </location>
</feature>
<comment type="caution">
    <text evidence="2">The sequence shown here is derived from an EMBL/GenBank/DDBJ whole genome shotgun (WGS) entry which is preliminary data.</text>
</comment>
<evidence type="ECO:0000256" key="1">
    <source>
        <dbReference type="SAM" id="MobiDB-lite"/>
    </source>
</evidence>
<sequence>MDMEQITREIGISIPSIFTFTSIEICRLLIQVLNLFRDSSILPSGHIASTMGILMLVMMVFTRTRHEESTKIPANQPVSNGSGHVAAKRRRKHKSLNIAEAAEQHVVVEEQAASQGQADGEQPADDLPDIEQPTVELPLAQQRSDPPKRRGTSATHFATECGIVIRNVCPMNYHTWDSVPSDVKTFMYEKLEGRFELLRPDNIFMEYVNTRLRAQWKCTRGVLSQHWKMNGGKTNPTVARSKMKPDCRSEEDWNSLCDYWESEKTRQGPQPQAKAEETPWGRRGAKIDQEGATTVHTRAALGSASASPCTAGAA</sequence>
<feature type="region of interest" description="Disordered" evidence="1">
    <location>
        <begin position="68"/>
        <end position="92"/>
    </location>
</feature>
<feature type="region of interest" description="Disordered" evidence="1">
    <location>
        <begin position="261"/>
        <end position="293"/>
    </location>
</feature>
<dbReference type="EMBL" id="SZYD01000019">
    <property type="protein sequence ID" value="KAD2394301.1"/>
    <property type="molecule type" value="Genomic_DNA"/>
</dbReference>
<evidence type="ECO:0000313" key="2">
    <source>
        <dbReference type="EMBL" id="KAD2394301.1"/>
    </source>
</evidence>